<feature type="domain" description="Agarase CBM-like" evidence="4">
    <location>
        <begin position="50"/>
        <end position="225"/>
    </location>
</feature>
<proteinExistence type="predicted"/>
<keyword evidence="2" id="KW-0326">Glycosidase</keyword>
<dbReference type="InterPro" id="IPR013529">
    <property type="entry name" value="Glyco_hydro_42_N"/>
</dbReference>
<accession>A0A125BEB5</accession>
<dbReference type="RefSeq" id="WP_059746346.1">
    <property type="nucleotide sequence ID" value="NZ_LRDC01000027.1"/>
</dbReference>
<dbReference type="GO" id="GO:0005975">
    <property type="term" value="P:carbohydrate metabolic process"/>
    <property type="evidence" value="ECO:0007669"/>
    <property type="project" value="InterPro"/>
</dbReference>
<evidence type="ECO:0000259" key="3">
    <source>
        <dbReference type="Pfam" id="PF02449"/>
    </source>
</evidence>
<evidence type="ECO:0000256" key="2">
    <source>
        <dbReference type="ARBA" id="ARBA00023295"/>
    </source>
</evidence>
<sequence>MNTGIVSLKTKKMILAAAIAIVCTGCQLDTPKKAQNSSAIVELSYTGDIVNVTNATAMKTDQGLSVYFNSKDNAYTSVSFMPKTAYNWSSYDNVNLAFSISNPGKHSVQLYLDISDIDGNNYTRTVSIPVGSKPQVYYAKLAGHDLATPDGDEKVELNFTSGLRSNPDTWESDEHQFTSLWGKKNLNLAGISKINLSVQSAMHDKKIVINNMQIRQNPAYDPTFLTGIVDQFGQNAKQDFVGKINSVDELITQRQQEALTLTGKRDENRSQYGGWSNGPKLKATGFFRTEKVDGKWSLVDPDGYLYLATGIDIIRLANSSTMTGYDVDAKFIVQPTANDVTPEDSQRLNRINSAAINSRFVASDVRKNMFTWLPSYDEPLGKHYDYRRSAHSGPLSKGETYSFYAANLERKYQTDTQEYMQAWQDTTINRMINWGFTSLGNWTDPAYYNNDKIPYFANGWIIGDYKTISSGDDFWGAMPDVFDPKFEERAMATAKVIYEEVKGNPWCVGIFVDNEKSFGRSDSDNSHYGIVINTLTKDAAEVPTKAAFSNTIKQKYHTIDKLNLAWGKKLTDWSEFDKGFDSSLQNQQQLEDYALLLTVYADKYFSTVDKALQHYLPNHLYLGSRFPDWGMPIEVVKSSAKYVDVISFNSYKEGLPKSAWAFLEDIDMPSIIGEFHIGAKDSGLYHPGLILASDQQDRGEMYKDYMNSVIDNPYFVGAHWFQYIDSPITGRAYDGENYNVGFITVTDTPYPHMVEAAKEINSNMYQRRFKQQE</sequence>
<gene>
    <name evidence="5" type="ORF">AWJ07_18465</name>
</gene>
<dbReference type="Pfam" id="PF17992">
    <property type="entry name" value="Agarase_CBM"/>
    <property type="match status" value="1"/>
</dbReference>
<dbReference type="Pfam" id="PF02449">
    <property type="entry name" value="Glyco_hydro_42"/>
    <property type="match status" value="1"/>
</dbReference>
<comment type="caution">
    <text evidence="5">The sequence shown here is derived from an EMBL/GenBank/DDBJ whole genome shotgun (WGS) entry which is preliminary data.</text>
</comment>
<feature type="domain" description="Glycoside hydrolase family 42 N-terminal" evidence="3">
    <location>
        <begin position="545"/>
        <end position="653"/>
    </location>
</feature>
<dbReference type="InterPro" id="IPR040669">
    <property type="entry name" value="Agarase_CBM"/>
</dbReference>
<keyword evidence="1" id="KW-0378">Hydrolase</keyword>
<dbReference type="InterPro" id="IPR017853">
    <property type="entry name" value="GH"/>
</dbReference>
<reference evidence="5" key="1">
    <citation type="submission" date="2016-01" db="EMBL/GenBank/DDBJ databases">
        <title>Draft genome of the antarctic isolate Shewanella frigidimarina Ag06-30.</title>
        <authorList>
            <person name="Parmeciano Di Noto G."/>
            <person name="Vazquez S."/>
            <person name="Mac Cormack W."/>
            <person name="Iriarte A."/>
            <person name="Quiroga C."/>
        </authorList>
    </citation>
    <scope>NUCLEOTIDE SEQUENCE [LARGE SCALE GENOMIC DNA]</scope>
    <source>
        <strain evidence="5">Ag06-30</strain>
    </source>
</reference>
<evidence type="ECO:0000256" key="1">
    <source>
        <dbReference type="ARBA" id="ARBA00022801"/>
    </source>
</evidence>
<protein>
    <submittedName>
        <fullName evidence="5">Agarase</fullName>
    </submittedName>
</protein>
<dbReference type="GO" id="GO:0009341">
    <property type="term" value="C:beta-galactosidase complex"/>
    <property type="evidence" value="ECO:0007669"/>
    <property type="project" value="InterPro"/>
</dbReference>
<evidence type="ECO:0000259" key="4">
    <source>
        <dbReference type="Pfam" id="PF17992"/>
    </source>
</evidence>
<dbReference type="GO" id="GO:0004565">
    <property type="term" value="F:beta-galactosidase activity"/>
    <property type="evidence" value="ECO:0007669"/>
    <property type="project" value="InterPro"/>
</dbReference>
<dbReference type="SUPFAM" id="SSF51445">
    <property type="entry name" value="(Trans)glycosidases"/>
    <property type="match status" value="1"/>
</dbReference>
<dbReference type="Gene3D" id="2.60.120.430">
    <property type="entry name" value="Galactose-binding lectin"/>
    <property type="match status" value="1"/>
</dbReference>
<dbReference type="Proteomes" id="UP000055702">
    <property type="component" value="Unassembled WGS sequence"/>
</dbReference>
<evidence type="ECO:0000313" key="5">
    <source>
        <dbReference type="EMBL" id="KVX01285.1"/>
    </source>
</evidence>
<dbReference type="Gene3D" id="3.20.20.80">
    <property type="entry name" value="Glycosidases"/>
    <property type="match status" value="1"/>
</dbReference>
<name>A0A125BEB5_SHEFR</name>
<dbReference type="AlphaFoldDB" id="A0A125BEB5"/>
<organism evidence="5">
    <name type="scientific">Shewanella frigidimarina</name>
    <dbReference type="NCBI Taxonomy" id="56812"/>
    <lineage>
        <taxon>Bacteria</taxon>
        <taxon>Pseudomonadati</taxon>
        <taxon>Pseudomonadota</taxon>
        <taxon>Gammaproteobacteria</taxon>
        <taxon>Alteromonadales</taxon>
        <taxon>Shewanellaceae</taxon>
        <taxon>Shewanella</taxon>
    </lineage>
</organism>
<dbReference type="EMBL" id="LRDC01000027">
    <property type="protein sequence ID" value="KVX01285.1"/>
    <property type="molecule type" value="Genomic_DNA"/>
</dbReference>